<feature type="transmembrane region" description="Helical" evidence="1">
    <location>
        <begin position="5"/>
        <end position="24"/>
    </location>
</feature>
<protein>
    <submittedName>
        <fullName evidence="2">Uncharacterized protein</fullName>
    </submittedName>
</protein>
<organism evidence="2 3">
    <name type="scientific">Klebsiella spallanzanii</name>
    <dbReference type="NCBI Taxonomy" id="2587528"/>
    <lineage>
        <taxon>Bacteria</taxon>
        <taxon>Pseudomonadati</taxon>
        <taxon>Pseudomonadota</taxon>
        <taxon>Gammaproteobacteria</taxon>
        <taxon>Enterobacterales</taxon>
        <taxon>Enterobacteriaceae</taxon>
        <taxon>Klebsiella/Raoultella group</taxon>
        <taxon>Klebsiella</taxon>
    </lineage>
</organism>
<reference evidence="2 3" key="1">
    <citation type="submission" date="2019-07" db="EMBL/GenBank/DDBJ databases">
        <authorList>
            <person name="Brisse S."/>
            <person name="Rodrigues C."/>
            <person name="Thorpe H."/>
        </authorList>
    </citation>
    <scope>NUCLEOTIDE SEQUENCE [LARGE SCALE GENOMIC DNA]</scope>
    <source>
        <strain evidence="2">SB6408</strain>
    </source>
</reference>
<evidence type="ECO:0000313" key="3">
    <source>
        <dbReference type="Proteomes" id="UP000318370"/>
    </source>
</evidence>
<evidence type="ECO:0000256" key="1">
    <source>
        <dbReference type="SAM" id="Phobius"/>
    </source>
</evidence>
<dbReference type="RefSeq" id="WP_142463389.1">
    <property type="nucleotide sequence ID" value="NZ_CABGHF010000023.1"/>
</dbReference>
<keyword evidence="1" id="KW-0812">Transmembrane</keyword>
<keyword evidence="1" id="KW-0472">Membrane</keyword>
<evidence type="ECO:0000313" key="2">
    <source>
        <dbReference type="EMBL" id="VUS86053.1"/>
    </source>
</evidence>
<dbReference type="EMBL" id="CABGHF010000023">
    <property type="protein sequence ID" value="VUS86053.1"/>
    <property type="molecule type" value="Genomic_DNA"/>
</dbReference>
<dbReference type="Proteomes" id="UP000318370">
    <property type="component" value="Unassembled WGS sequence"/>
</dbReference>
<keyword evidence="1" id="KW-1133">Transmembrane helix</keyword>
<accession>A0A564LWL1</accession>
<name>A0A564LWL1_9ENTR</name>
<dbReference type="AlphaFoldDB" id="A0A564LWL1"/>
<proteinExistence type="predicted"/>
<gene>
    <name evidence="2" type="ORF">SB6408_01352</name>
</gene>
<sequence length="157" mass="18048">MRKYLLPFGISILIMMTFLIWHVLANRQPSVSCESQYDLTLHINESGIHSQGLLSADFSNNSLFITFDGLLVSNDKKYIISRSIVLTLEKYNDNRHLSHISGTKIIRHNTDNVPDDIAQQTLFSTSDDDKIIYINFVNDDTILFGNQTRPQYGCRYK</sequence>